<gene>
    <name evidence="1" type="ORF">B0I35DRAFT_476348</name>
</gene>
<comment type="caution">
    <text evidence="1">The sequence shown here is derived from an EMBL/GenBank/DDBJ whole genome shotgun (WGS) entry which is preliminary data.</text>
</comment>
<dbReference type="Proteomes" id="UP000813444">
    <property type="component" value="Unassembled WGS sequence"/>
</dbReference>
<protein>
    <submittedName>
        <fullName evidence="1">Uncharacterized protein</fullName>
    </submittedName>
</protein>
<accession>A0A8K0WT29</accession>
<reference evidence="1" key="1">
    <citation type="journal article" date="2021" name="Nat. Commun.">
        <title>Genetic determinants of endophytism in the Arabidopsis root mycobiome.</title>
        <authorList>
            <person name="Mesny F."/>
            <person name="Miyauchi S."/>
            <person name="Thiergart T."/>
            <person name="Pickel B."/>
            <person name="Atanasova L."/>
            <person name="Karlsson M."/>
            <person name="Huettel B."/>
            <person name="Barry K.W."/>
            <person name="Haridas S."/>
            <person name="Chen C."/>
            <person name="Bauer D."/>
            <person name="Andreopoulos W."/>
            <person name="Pangilinan J."/>
            <person name="LaButti K."/>
            <person name="Riley R."/>
            <person name="Lipzen A."/>
            <person name="Clum A."/>
            <person name="Drula E."/>
            <person name="Henrissat B."/>
            <person name="Kohler A."/>
            <person name="Grigoriev I.V."/>
            <person name="Martin F.M."/>
            <person name="Hacquard S."/>
        </authorList>
    </citation>
    <scope>NUCLEOTIDE SEQUENCE</scope>
    <source>
        <strain evidence="1">MPI-CAGE-CH-0235</strain>
    </source>
</reference>
<evidence type="ECO:0000313" key="2">
    <source>
        <dbReference type="Proteomes" id="UP000813444"/>
    </source>
</evidence>
<organism evidence="1 2">
    <name type="scientific">Stachybotrys elegans</name>
    <dbReference type="NCBI Taxonomy" id="80388"/>
    <lineage>
        <taxon>Eukaryota</taxon>
        <taxon>Fungi</taxon>
        <taxon>Dikarya</taxon>
        <taxon>Ascomycota</taxon>
        <taxon>Pezizomycotina</taxon>
        <taxon>Sordariomycetes</taxon>
        <taxon>Hypocreomycetidae</taxon>
        <taxon>Hypocreales</taxon>
        <taxon>Stachybotryaceae</taxon>
        <taxon>Stachybotrys</taxon>
    </lineage>
</organism>
<dbReference type="AlphaFoldDB" id="A0A8K0WT29"/>
<name>A0A8K0WT29_9HYPO</name>
<evidence type="ECO:0000313" key="1">
    <source>
        <dbReference type="EMBL" id="KAH7322384.1"/>
    </source>
</evidence>
<keyword evidence="2" id="KW-1185">Reference proteome</keyword>
<dbReference type="EMBL" id="JAGPNK010000004">
    <property type="protein sequence ID" value="KAH7322384.1"/>
    <property type="molecule type" value="Genomic_DNA"/>
</dbReference>
<sequence length="194" mass="21858">MTAGIRREFGHKVVFSGAPRTLYGGFCMAHEGFFQSILNAHGPHRVTFAPNALSKEFQGLESVLEIPKGQQNHLFLRSSHDFALNHGLFIASAGGRIPVMETETRLLDPDTVRWECPSWCLYEELRELRTMPTAETYDDDATDIRKANHWITSKFPDLVAFNIISKVFIDREFSVADDALSALSGLSRQWLQAS</sequence>
<proteinExistence type="predicted"/>